<dbReference type="GO" id="GO:0008251">
    <property type="term" value="F:tRNA-specific adenosine deaminase activity"/>
    <property type="evidence" value="ECO:0007669"/>
    <property type="project" value="TreeGrafter"/>
</dbReference>
<proteinExistence type="predicted"/>
<dbReference type="GO" id="GO:0008033">
    <property type="term" value="P:tRNA processing"/>
    <property type="evidence" value="ECO:0007669"/>
    <property type="project" value="TreeGrafter"/>
</dbReference>
<dbReference type="OrthoDB" id="416253at2759"/>
<dbReference type="AlphaFoldDB" id="A0A087UHU1"/>
<feature type="non-terminal residue" evidence="1">
    <location>
        <position position="78"/>
    </location>
</feature>
<organism evidence="1 2">
    <name type="scientific">Stegodyphus mimosarum</name>
    <name type="common">African social velvet spider</name>
    <dbReference type="NCBI Taxonomy" id="407821"/>
    <lineage>
        <taxon>Eukaryota</taxon>
        <taxon>Metazoa</taxon>
        <taxon>Ecdysozoa</taxon>
        <taxon>Arthropoda</taxon>
        <taxon>Chelicerata</taxon>
        <taxon>Arachnida</taxon>
        <taxon>Araneae</taxon>
        <taxon>Araneomorphae</taxon>
        <taxon>Entelegynae</taxon>
        <taxon>Eresoidea</taxon>
        <taxon>Eresidae</taxon>
        <taxon>Stegodyphus</taxon>
    </lineage>
</organism>
<dbReference type="EMBL" id="KK119861">
    <property type="protein sequence ID" value="KFM76930.1"/>
    <property type="molecule type" value="Genomic_DNA"/>
</dbReference>
<evidence type="ECO:0000313" key="1">
    <source>
        <dbReference type="EMBL" id="KFM76930.1"/>
    </source>
</evidence>
<dbReference type="PANTHER" id="PTHR46516">
    <property type="entry name" value="TRNA-SPECIFIC ADENOSINE DEAMINASE 1"/>
    <property type="match status" value="1"/>
</dbReference>
<dbReference type="STRING" id="407821.A0A087UHU1"/>
<keyword evidence="2" id="KW-1185">Reference proteome</keyword>
<dbReference type="PANTHER" id="PTHR46516:SF1">
    <property type="entry name" value="TRNA-SPECIFIC ADENOSINE DEAMINASE 1"/>
    <property type="match status" value="1"/>
</dbReference>
<accession>A0A087UHU1</accession>
<gene>
    <name evidence="1" type="ORF">X975_20982</name>
</gene>
<dbReference type="Proteomes" id="UP000054359">
    <property type="component" value="Unassembled WGS sequence"/>
</dbReference>
<reference evidence="1 2" key="1">
    <citation type="submission" date="2013-11" db="EMBL/GenBank/DDBJ databases">
        <title>Genome sequencing of Stegodyphus mimosarum.</title>
        <authorList>
            <person name="Bechsgaard J."/>
        </authorList>
    </citation>
    <scope>NUCLEOTIDE SEQUENCE [LARGE SCALE GENOMIC DNA]</scope>
</reference>
<dbReference type="OMA" id="PERNREW"/>
<name>A0A087UHU1_STEMI</name>
<evidence type="ECO:0000313" key="2">
    <source>
        <dbReference type="Proteomes" id="UP000054359"/>
    </source>
</evidence>
<protein>
    <submittedName>
        <fullName evidence="1">tRNA-specific adenosine deaminase 1</fullName>
    </submittedName>
</protein>
<sequence length="78" mass="8648">MESSSFADEVANLCYEHFKRLPKTGKPQQNKEWTLLAAVLMSTEDPTLKIKVISLSTGTKCLGYSQLNDKGTLVCDSH</sequence>